<dbReference type="EMBL" id="ML995475">
    <property type="protein sequence ID" value="KAF2146662.1"/>
    <property type="molecule type" value="Genomic_DNA"/>
</dbReference>
<keyword evidence="3" id="KW-1185">Reference proteome</keyword>
<evidence type="ECO:0000313" key="3">
    <source>
        <dbReference type="Proteomes" id="UP000799438"/>
    </source>
</evidence>
<dbReference type="SMART" id="SM00256">
    <property type="entry name" value="FBOX"/>
    <property type="match status" value="1"/>
</dbReference>
<evidence type="ECO:0000259" key="1">
    <source>
        <dbReference type="PROSITE" id="PS50181"/>
    </source>
</evidence>
<accession>A0A6A6BRD1</accession>
<dbReference type="AlphaFoldDB" id="A0A6A6BRD1"/>
<organism evidence="2 3">
    <name type="scientific">Aplosporella prunicola CBS 121167</name>
    <dbReference type="NCBI Taxonomy" id="1176127"/>
    <lineage>
        <taxon>Eukaryota</taxon>
        <taxon>Fungi</taxon>
        <taxon>Dikarya</taxon>
        <taxon>Ascomycota</taxon>
        <taxon>Pezizomycotina</taxon>
        <taxon>Dothideomycetes</taxon>
        <taxon>Dothideomycetes incertae sedis</taxon>
        <taxon>Botryosphaeriales</taxon>
        <taxon>Aplosporellaceae</taxon>
        <taxon>Aplosporella</taxon>
    </lineage>
</organism>
<sequence>MYARNLPDLPVELINDIVRRIDPTSFFSLRLVCRELTAKSFDTFSERYFRTREHFISDYSLDALVDISRHGLLGPAVETLIIDTDPFQECLHLPAPLPASPGDFVSEHEEALLQFVEDQDFRRATGKDAILLALALGNLRNCKNIEIGDYKSFWISKHRKTWGVMKTSRQLGLCGVFEIGSNRSTHDALSYVFLAILSAAEASHAIIHRLSMHLSAANWMRFETLLFPVRVLDRLRSVTSNLKVLDVSVALPQDGILLEEYEGWASLFSAASNLEELHIRTADAKIEHFENTFGRYFLQEYWNRLKIFQLRGCMLSGSVLLAFLLKHRRTLEHLQLAFIDFLQGSCVSFLRQAIECLSLHKITFRALAEDTQHRNQSTILGGPAEGLSLNNGLAQDSSNSDQTLGELSPFVEISRTKKLRILTYDRDRTRLSEHVPWSLLVERHHLETVINLK</sequence>
<dbReference type="Pfam" id="PF00646">
    <property type="entry name" value="F-box"/>
    <property type="match status" value="1"/>
</dbReference>
<reference evidence="2" key="1">
    <citation type="journal article" date="2020" name="Stud. Mycol.">
        <title>101 Dothideomycetes genomes: a test case for predicting lifestyles and emergence of pathogens.</title>
        <authorList>
            <person name="Haridas S."/>
            <person name="Albert R."/>
            <person name="Binder M."/>
            <person name="Bloem J."/>
            <person name="Labutti K."/>
            <person name="Salamov A."/>
            <person name="Andreopoulos B."/>
            <person name="Baker S."/>
            <person name="Barry K."/>
            <person name="Bills G."/>
            <person name="Bluhm B."/>
            <person name="Cannon C."/>
            <person name="Castanera R."/>
            <person name="Culley D."/>
            <person name="Daum C."/>
            <person name="Ezra D."/>
            <person name="Gonzalez J."/>
            <person name="Henrissat B."/>
            <person name="Kuo A."/>
            <person name="Liang C."/>
            <person name="Lipzen A."/>
            <person name="Lutzoni F."/>
            <person name="Magnuson J."/>
            <person name="Mondo S."/>
            <person name="Nolan M."/>
            <person name="Ohm R."/>
            <person name="Pangilinan J."/>
            <person name="Park H.-J."/>
            <person name="Ramirez L."/>
            <person name="Alfaro M."/>
            <person name="Sun H."/>
            <person name="Tritt A."/>
            <person name="Yoshinaga Y."/>
            <person name="Zwiers L.-H."/>
            <person name="Turgeon B."/>
            <person name="Goodwin S."/>
            <person name="Spatafora J."/>
            <person name="Crous P."/>
            <person name="Grigoriev I."/>
        </authorList>
    </citation>
    <scope>NUCLEOTIDE SEQUENCE</scope>
    <source>
        <strain evidence="2">CBS 121167</strain>
    </source>
</reference>
<dbReference type="PROSITE" id="PS50181">
    <property type="entry name" value="FBOX"/>
    <property type="match status" value="1"/>
</dbReference>
<dbReference type="SUPFAM" id="SSF81383">
    <property type="entry name" value="F-box domain"/>
    <property type="match status" value="1"/>
</dbReference>
<proteinExistence type="predicted"/>
<gene>
    <name evidence="2" type="ORF">K452DRAFT_282837</name>
</gene>
<feature type="domain" description="F-box" evidence="1">
    <location>
        <begin position="3"/>
        <end position="52"/>
    </location>
</feature>
<protein>
    <recommendedName>
        <fullName evidence="1">F-box domain-containing protein</fullName>
    </recommendedName>
</protein>
<dbReference type="InterPro" id="IPR001810">
    <property type="entry name" value="F-box_dom"/>
</dbReference>
<dbReference type="GeneID" id="54297151"/>
<evidence type="ECO:0000313" key="2">
    <source>
        <dbReference type="EMBL" id="KAF2146662.1"/>
    </source>
</evidence>
<dbReference type="SUPFAM" id="SSF52047">
    <property type="entry name" value="RNI-like"/>
    <property type="match status" value="1"/>
</dbReference>
<name>A0A6A6BRD1_9PEZI</name>
<dbReference type="RefSeq" id="XP_033402371.1">
    <property type="nucleotide sequence ID" value="XM_033539655.1"/>
</dbReference>
<dbReference type="Proteomes" id="UP000799438">
    <property type="component" value="Unassembled WGS sequence"/>
</dbReference>
<dbReference type="InterPro" id="IPR036047">
    <property type="entry name" value="F-box-like_dom_sf"/>
</dbReference>
<dbReference type="OrthoDB" id="3942774at2759"/>